<proteinExistence type="predicted"/>
<keyword evidence="2" id="KW-1185">Reference proteome</keyword>
<evidence type="ECO:0000313" key="1">
    <source>
        <dbReference type="EMBL" id="KAJ9060360.1"/>
    </source>
</evidence>
<dbReference type="Proteomes" id="UP001165960">
    <property type="component" value="Unassembled WGS sequence"/>
</dbReference>
<sequence length="150" mass="16143">MFKFAAPGGSSLARTASVSKLVCISKRWMAKVKATPVALPHRAPQIFTQTVVLTNGATIPLRTTSPKGILILTKDTRNNPLWNPNLVGESDLSSDQIAKFSAKYLGLDDFGLEDEDDAGGNVFDNMEGASASLKITSKDLSFLSTKRGRK</sequence>
<gene>
    <name evidence="1" type="ORF">DSO57_1031667</name>
</gene>
<evidence type="ECO:0000313" key="2">
    <source>
        <dbReference type="Proteomes" id="UP001165960"/>
    </source>
</evidence>
<protein>
    <submittedName>
        <fullName evidence="1">Uncharacterized protein</fullName>
    </submittedName>
</protein>
<reference evidence="1" key="1">
    <citation type="submission" date="2022-04" db="EMBL/GenBank/DDBJ databases">
        <title>Genome of the entomopathogenic fungus Entomophthora muscae.</title>
        <authorList>
            <person name="Elya C."/>
            <person name="Lovett B.R."/>
            <person name="Lee E."/>
            <person name="Macias A.M."/>
            <person name="Hajek A.E."/>
            <person name="De Bivort B.L."/>
            <person name="Kasson M.T."/>
            <person name="De Fine Licht H.H."/>
            <person name="Stajich J.E."/>
        </authorList>
    </citation>
    <scope>NUCLEOTIDE SEQUENCE</scope>
    <source>
        <strain evidence="1">Berkeley</strain>
    </source>
</reference>
<comment type="caution">
    <text evidence="1">The sequence shown here is derived from an EMBL/GenBank/DDBJ whole genome shotgun (WGS) entry which is preliminary data.</text>
</comment>
<name>A0ACC2SDH9_9FUNG</name>
<accession>A0ACC2SDH9</accession>
<organism evidence="1 2">
    <name type="scientific">Entomophthora muscae</name>
    <dbReference type="NCBI Taxonomy" id="34485"/>
    <lineage>
        <taxon>Eukaryota</taxon>
        <taxon>Fungi</taxon>
        <taxon>Fungi incertae sedis</taxon>
        <taxon>Zoopagomycota</taxon>
        <taxon>Entomophthoromycotina</taxon>
        <taxon>Entomophthoromycetes</taxon>
        <taxon>Entomophthorales</taxon>
        <taxon>Entomophthoraceae</taxon>
        <taxon>Entomophthora</taxon>
    </lineage>
</organism>
<dbReference type="EMBL" id="QTSX02005200">
    <property type="protein sequence ID" value="KAJ9060360.1"/>
    <property type="molecule type" value="Genomic_DNA"/>
</dbReference>